<accession>A0A2D3TEC8</accession>
<evidence type="ECO:0000313" key="2">
    <source>
        <dbReference type="Proteomes" id="UP000229055"/>
    </source>
</evidence>
<reference evidence="2" key="1">
    <citation type="submission" date="2016-10" db="EMBL/GenBank/DDBJ databases">
        <authorList>
            <person name="Chevignon G."/>
        </authorList>
    </citation>
    <scope>NUCLEOTIDE SEQUENCE [LARGE SCALE GENOMIC DNA]</scope>
    <source>
        <strain evidence="2">ZA17</strain>
    </source>
</reference>
<organism evidence="1 2">
    <name type="scientific">Candidatus Williamhamiltonella defendens</name>
    <dbReference type="NCBI Taxonomy" id="138072"/>
    <lineage>
        <taxon>Bacteria</taxon>
        <taxon>Pseudomonadati</taxon>
        <taxon>Pseudomonadota</taxon>
        <taxon>Gammaproteobacteria</taxon>
        <taxon>Enterobacterales</taxon>
        <taxon>Enterobacteriaceae</taxon>
        <taxon>aphid secondary symbionts</taxon>
        <taxon>Candidatus Williamhamiltonella</taxon>
    </lineage>
</organism>
<gene>
    <name evidence="1" type="ORF">BJP43_07830</name>
</gene>
<reference evidence="2" key="2">
    <citation type="submission" date="2017-11" db="EMBL/GenBank/DDBJ databases">
        <title>PacBio sequencing of new strain of the secondary endosymbiont Candidatus Hamiltonella defensa.</title>
        <authorList>
            <person name="Strand M.R."/>
            <person name="Oliver K."/>
        </authorList>
    </citation>
    <scope>NUCLEOTIDE SEQUENCE [LARGE SCALE GENOMIC DNA]</scope>
    <source>
        <strain evidence="2">ZA17</strain>
    </source>
</reference>
<name>A0A2D3TEC8_9ENTR</name>
<dbReference type="AlphaFoldDB" id="A0A2D3TEC8"/>
<sequence length="64" mass="7221">MVSATFSGSFFFGFFFKAISDEEGETPLRGFIKQGVLLSDLLGPKVSVFSNGMEFMRFFMKPHQ</sequence>
<dbReference type="EMBL" id="CP017613">
    <property type="protein sequence ID" value="ATW34176.1"/>
    <property type="molecule type" value="Genomic_DNA"/>
</dbReference>
<dbReference type="Proteomes" id="UP000229055">
    <property type="component" value="Chromosome"/>
</dbReference>
<proteinExistence type="predicted"/>
<protein>
    <submittedName>
        <fullName evidence="1">Uncharacterized protein</fullName>
    </submittedName>
</protein>
<evidence type="ECO:0000313" key="1">
    <source>
        <dbReference type="EMBL" id="ATW34176.1"/>
    </source>
</evidence>